<organism evidence="1">
    <name type="scientific">marine sediment metagenome</name>
    <dbReference type="NCBI Taxonomy" id="412755"/>
    <lineage>
        <taxon>unclassified sequences</taxon>
        <taxon>metagenomes</taxon>
        <taxon>ecological metagenomes</taxon>
    </lineage>
</organism>
<name>A0A0F9BWP5_9ZZZZ</name>
<gene>
    <name evidence="1" type="ORF">LCGC14_2739090</name>
</gene>
<accession>A0A0F9BWP5</accession>
<proteinExistence type="predicted"/>
<evidence type="ECO:0000313" key="1">
    <source>
        <dbReference type="EMBL" id="KKK88841.1"/>
    </source>
</evidence>
<feature type="non-terminal residue" evidence="1">
    <location>
        <position position="210"/>
    </location>
</feature>
<sequence>MGEIEDRLEDLEAALQARVPDHPPGVVLYEDDALVSQNISPRFRHLNFIGATVDRSTDTTERADIIIPGGQGGTGPFEYDYLLDKNWATVVSNGLGSEGDSFTTFYGATVRLRFCVQGVLMQIAYIALHYGCEYLAWAVQSVQDAVDEIHIFYVAQPSYGYSQGTACPDSRVDLEREARRFCNKPLHWHDCGPFRGEGEHRDHAVETLRN</sequence>
<dbReference type="AlphaFoldDB" id="A0A0F9BWP5"/>
<protein>
    <submittedName>
        <fullName evidence="1">Uncharacterized protein</fullName>
    </submittedName>
</protein>
<dbReference type="EMBL" id="LAZR01049781">
    <property type="protein sequence ID" value="KKK88841.1"/>
    <property type="molecule type" value="Genomic_DNA"/>
</dbReference>
<reference evidence="1" key="1">
    <citation type="journal article" date="2015" name="Nature">
        <title>Complex archaea that bridge the gap between prokaryotes and eukaryotes.</title>
        <authorList>
            <person name="Spang A."/>
            <person name="Saw J.H."/>
            <person name="Jorgensen S.L."/>
            <person name="Zaremba-Niedzwiedzka K."/>
            <person name="Martijn J."/>
            <person name="Lind A.E."/>
            <person name="van Eijk R."/>
            <person name="Schleper C."/>
            <person name="Guy L."/>
            <person name="Ettema T.J."/>
        </authorList>
    </citation>
    <scope>NUCLEOTIDE SEQUENCE</scope>
</reference>
<comment type="caution">
    <text evidence="1">The sequence shown here is derived from an EMBL/GenBank/DDBJ whole genome shotgun (WGS) entry which is preliminary data.</text>
</comment>